<organism evidence="2 3">
    <name type="scientific">Nocardioides oleivorans</name>
    <dbReference type="NCBI Taxonomy" id="273676"/>
    <lineage>
        <taxon>Bacteria</taxon>
        <taxon>Bacillati</taxon>
        <taxon>Actinomycetota</taxon>
        <taxon>Actinomycetes</taxon>
        <taxon>Propionibacteriales</taxon>
        <taxon>Nocardioidaceae</taxon>
        <taxon>Nocardioides</taxon>
    </lineage>
</organism>
<dbReference type="AlphaFoldDB" id="A0A4Q2S1P0"/>
<evidence type="ECO:0000256" key="1">
    <source>
        <dbReference type="SAM" id="MobiDB-lite"/>
    </source>
</evidence>
<comment type="caution">
    <text evidence="2">The sequence shown here is derived from an EMBL/GenBank/DDBJ whole genome shotgun (WGS) entry which is preliminary data.</text>
</comment>
<accession>A0A4Q2S1P0</accession>
<dbReference type="Proteomes" id="UP000294071">
    <property type="component" value="Unassembled WGS sequence"/>
</dbReference>
<proteinExistence type="predicted"/>
<evidence type="ECO:0000313" key="3">
    <source>
        <dbReference type="Proteomes" id="UP000294071"/>
    </source>
</evidence>
<feature type="region of interest" description="Disordered" evidence="1">
    <location>
        <begin position="59"/>
        <end position="114"/>
    </location>
</feature>
<keyword evidence="3" id="KW-1185">Reference proteome</keyword>
<name>A0A4Q2S1P0_9ACTN</name>
<evidence type="ECO:0000313" key="2">
    <source>
        <dbReference type="EMBL" id="RYB95116.1"/>
    </source>
</evidence>
<gene>
    <name evidence="2" type="ORF">EUA93_12640</name>
</gene>
<protein>
    <submittedName>
        <fullName evidence="2">Uncharacterized protein</fullName>
    </submittedName>
</protein>
<dbReference type="RefSeq" id="WP_129400459.1">
    <property type="nucleotide sequence ID" value="NZ_SDWT01000001.1"/>
</dbReference>
<dbReference type="OrthoDB" id="7062872at2"/>
<reference evidence="2 3" key="1">
    <citation type="submission" date="2019-01" db="EMBL/GenBank/DDBJ databases">
        <title>Novel species of Nocardioides.</title>
        <authorList>
            <person name="Liu Q."/>
            <person name="Xin Y.-H."/>
        </authorList>
    </citation>
    <scope>NUCLEOTIDE SEQUENCE [LARGE SCALE GENOMIC DNA]</scope>
    <source>
        <strain evidence="2 3">CGMCC 4.6882</strain>
    </source>
</reference>
<feature type="compositionally biased region" description="Acidic residues" evidence="1">
    <location>
        <begin position="74"/>
        <end position="85"/>
    </location>
</feature>
<feature type="compositionally biased region" description="Basic residues" evidence="1">
    <location>
        <begin position="92"/>
        <end position="101"/>
    </location>
</feature>
<sequence>MTDHDPNNLENSDNFDRLLANRQQIAEFVNSFTSERVQRKAFEAVVCSLGLVNDDSASSAPVERLHVVPPATPEAEDAVGDETGEPDAASPTRRRKSKSSGKKNFTVPRGLNFAPEGHPTFEAFIAEKAPKNNDERSLIACHYLGEMMGIVEVGIGHILAAYQAAEWSAPAHPDTALRAAASRTGWLDTADTKAIKVVWKGENYIATKMPAEQKKKSS</sequence>
<dbReference type="EMBL" id="SDWT01000001">
    <property type="protein sequence ID" value="RYB95116.1"/>
    <property type="molecule type" value="Genomic_DNA"/>
</dbReference>